<dbReference type="Proteomes" id="UP000234238">
    <property type="component" value="Chromosome"/>
</dbReference>
<dbReference type="InterPro" id="IPR025317">
    <property type="entry name" value="DUF4222"/>
</dbReference>
<evidence type="ECO:0000313" key="4">
    <source>
        <dbReference type="Proteomes" id="UP000256244"/>
    </source>
</evidence>
<protein>
    <submittedName>
        <fullName evidence="2">DUF4222 domain-containing protein</fullName>
    </submittedName>
</protein>
<organism evidence="2 4">
    <name type="scientific">Escherichia coli</name>
    <dbReference type="NCBI Taxonomy" id="562"/>
    <lineage>
        <taxon>Bacteria</taxon>
        <taxon>Pseudomonadati</taxon>
        <taxon>Pseudomonadota</taxon>
        <taxon>Gammaproteobacteria</taxon>
        <taxon>Enterobacterales</taxon>
        <taxon>Enterobacteriaceae</taxon>
        <taxon>Escherichia</taxon>
    </lineage>
</organism>
<dbReference type="RefSeq" id="WP_063102477.1">
    <property type="nucleotide sequence ID" value="NZ_BKCC01000330.1"/>
</dbReference>
<dbReference type="EMBL" id="CP031546">
    <property type="protein sequence ID" value="AXO09600.1"/>
    <property type="molecule type" value="Genomic_DNA"/>
</dbReference>
<accession>A0A2I6F837</accession>
<evidence type="ECO:0000313" key="2">
    <source>
        <dbReference type="EMBL" id="AXO09600.1"/>
    </source>
</evidence>
<gene>
    <name evidence="1" type="ORF">CR538_00435</name>
    <name evidence="2" type="ORF">DS732_26470</name>
</gene>
<dbReference type="AlphaFoldDB" id="A0A2I6F837"/>
<dbReference type="Proteomes" id="UP000256244">
    <property type="component" value="Chromosome"/>
</dbReference>
<evidence type="ECO:0000313" key="1">
    <source>
        <dbReference type="EMBL" id="AUJ98999.1"/>
    </source>
</evidence>
<reference evidence="1 3" key="1">
    <citation type="submission" date="2017-10" db="EMBL/GenBank/DDBJ databases">
        <title>mcr-1 positive E.coli isolates in China.</title>
        <authorList>
            <person name="Li B."/>
            <person name="Wang X."/>
        </authorList>
    </citation>
    <scope>NUCLEOTIDE SEQUENCE [LARGE SCALE GENOMIC DNA]</scope>
    <source>
        <strain evidence="1 3">14EC029</strain>
    </source>
</reference>
<dbReference type="EMBL" id="CP024141">
    <property type="protein sequence ID" value="AUJ98999.1"/>
    <property type="molecule type" value="Genomic_DNA"/>
</dbReference>
<sequence length="75" mass="8716">MSEDVPLPKVNQRYRDDHGALVTVTSVEETRVVFMRDGYPHLCMRPMYNFLGKFKPEPREEAEQTRIPAENHAAL</sequence>
<reference evidence="2 4" key="2">
    <citation type="submission" date="2018-08" db="EMBL/GenBank/DDBJ databases">
        <title>Complete genome sequencing and genomic characterization of five Escherichia coli strains co-producing MCR-1 and ESBLs from different origins in China.</title>
        <authorList>
            <person name="Bai L."/>
        </authorList>
    </citation>
    <scope>NUCLEOTIDE SEQUENCE [LARGE SCALE GENOMIC DNA]</scope>
    <source>
        <strain evidence="2">Cq9</strain>
        <strain evidence="4">cq9</strain>
    </source>
</reference>
<proteinExistence type="predicted"/>
<name>A0A2I6F837_ECOLX</name>
<evidence type="ECO:0000313" key="3">
    <source>
        <dbReference type="Proteomes" id="UP000234238"/>
    </source>
</evidence>
<dbReference type="Pfam" id="PF13973">
    <property type="entry name" value="DUF4222"/>
    <property type="match status" value="1"/>
</dbReference>